<dbReference type="PRINTS" id="PR00838">
    <property type="entry name" value="V5ALLERGEN"/>
</dbReference>
<dbReference type="Gene3D" id="3.40.33.10">
    <property type="entry name" value="CAP"/>
    <property type="match status" value="1"/>
</dbReference>
<comment type="subcellular location">
    <subcellularLocation>
        <location evidence="1">Membrane</location>
    </subcellularLocation>
</comment>
<dbReference type="Pfam" id="PF00188">
    <property type="entry name" value="CAP"/>
    <property type="match status" value="1"/>
</dbReference>
<dbReference type="GO" id="GO:0016020">
    <property type="term" value="C:membrane"/>
    <property type="evidence" value="ECO:0007669"/>
    <property type="project" value="UniProtKB-SubCell"/>
</dbReference>
<dbReference type="SMART" id="SM00198">
    <property type="entry name" value="SCP"/>
    <property type="match status" value="1"/>
</dbReference>
<dbReference type="Proteomes" id="UP000265000">
    <property type="component" value="Unplaced"/>
</dbReference>
<evidence type="ECO:0000256" key="5">
    <source>
        <dbReference type="SAM" id="SignalP"/>
    </source>
</evidence>
<dbReference type="SUPFAM" id="SSF55797">
    <property type="entry name" value="PR-1-like"/>
    <property type="match status" value="1"/>
</dbReference>
<evidence type="ECO:0000313" key="8">
    <source>
        <dbReference type="Proteomes" id="UP000265000"/>
    </source>
</evidence>
<protein>
    <submittedName>
        <fullName evidence="7">GLIPR1-like protein 1</fullName>
    </submittedName>
</protein>
<dbReference type="GO" id="GO:0005576">
    <property type="term" value="C:extracellular region"/>
    <property type="evidence" value="ECO:0007669"/>
    <property type="project" value="InterPro"/>
</dbReference>
<evidence type="ECO:0000313" key="7">
    <source>
        <dbReference type="Ensembl" id="ENSFHEP00000013680.1"/>
    </source>
</evidence>
<dbReference type="CTD" id="108179203"/>
<dbReference type="AlphaFoldDB" id="A0A3Q2TDP1"/>
<dbReference type="InterPro" id="IPR034121">
    <property type="entry name" value="SCP_GLIPR-1-like"/>
</dbReference>
<dbReference type="CDD" id="cd05385">
    <property type="entry name" value="CAP_GLIPR1-like"/>
    <property type="match status" value="1"/>
</dbReference>
<dbReference type="GeneID" id="105937832"/>
<feature type="domain" description="SCP" evidence="6">
    <location>
        <begin position="25"/>
        <end position="177"/>
    </location>
</feature>
<dbReference type="InterPro" id="IPR014044">
    <property type="entry name" value="CAP_dom"/>
</dbReference>
<dbReference type="FunFam" id="3.40.33.10:FF:000008">
    <property type="entry name" value="GLI pathogenesis-related 1 (Glioma)"/>
    <property type="match status" value="1"/>
</dbReference>
<evidence type="ECO:0000256" key="3">
    <source>
        <dbReference type="ARBA" id="ARBA00022729"/>
    </source>
</evidence>
<sequence length="258" mass="29333">MFLWAVIVLDLGAFSVSLPQINDPEFIDECVREHNQARSAVVPAASDMLYMSWDEALAVTARAWARHCDFRHNIYLKDVRQVHPTFPSVGENLWTGYPPSNFNIKRAIQSWVNEKRVYNYQDNSCTDACGHYTQVVWAKSYKVGCAVQLCPDGVKNFDPRQGAIFVCNYAPGGNMIGRKPYESKGAPCSQCGDICEDKLCRSQERDIQKSYSWTPAWDPVVPNNNFLDILIVRPIALVLTCISAYAVKYFYPDIFCYE</sequence>
<dbReference type="GeneTree" id="ENSGT00940000165853"/>
<dbReference type="PROSITE" id="PS01009">
    <property type="entry name" value="CRISP_1"/>
    <property type="match status" value="1"/>
</dbReference>
<evidence type="ECO:0000256" key="1">
    <source>
        <dbReference type="ARBA" id="ARBA00004370"/>
    </source>
</evidence>
<dbReference type="OrthoDB" id="43654at2759"/>
<dbReference type="PRINTS" id="PR00837">
    <property type="entry name" value="V5TPXLIKE"/>
</dbReference>
<keyword evidence="4" id="KW-0472">Membrane</keyword>
<dbReference type="InterPro" id="IPR002413">
    <property type="entry name" value="V5_allergen-like"/>
</dbReference>
<dbReference type="PROSITE" id="PS01010">
    <property type="entry name" value="CRISP_2"/>
    <property type="match status" value="1"/>
</dbReference>
<dbReference type="InterPro" id="IPR035940">
    <property type="entry name" value="CAP_sf"/>
</dbReference>
<dbReference type="InterPro" id="IPR001283">
    <property type="entry name" value="CRISP-related"/>
</dbReference>
<organism evidence="7 8">
    <name type="scientific">Fundulus heteroclitus</name>
    <name type="common">Killifish</name>
    <name type="synonym">Mummichog</name>
    <dbReference type="NCBI Taxonomy" id="8078"/>
    <lineage>
        <taxon>Eukaryota</taxon>
        <taxon>Metazoa</taxon>
        <taxon>Chordata</taxon>
        <taxon>Craniata</taxon>
        <taxon>Vertebrata</taxon>
        <taxon>Euteleostomi</taxon>
        <taxon>Actinopterygii</taxon>
        <taxon>Neopterygii</taxon>
        <taxon>Teleostei</taxon>
        <taxon>Neoteleostei</taxon>
        <taxon>Acanthomorphata</taxon>
        <taxon>Ovalentaria</taxon>
        <taxon>Atherinomorphae</taxon>
        <taxon>Cyprinodontiformes</taxon>
        <taxon>Fundulidae</taxon>
        <taxon>Fundulus</taxon>
    </lineage>
</organism>
<dbReference type="Ensembl" id="ENSFHET00000032524.1">
    <property type="protein sequence ID" value="ENSFHEP00000013680.1"/>
    <property type="gene ID" value="ENSFHEG00000015195.1"/>
</dbReference>
<keyword evidence="8" id="KW-1185">Reference proteome</keyword>
<dbReference type="STRING" id="8078.ENSFHEP00000013680"/>
<evidence type="ECO:0000259" key="6">
    <source>
        <dbReference type="SMART" id="SM00198"/>
    </source>
</evidence>
<dbReference type="PANTHER" id="PTHR10334">
    <property type="entry name" value="CYSTEINE-RICH SECRETORY PROTEIN-RELATED"/>
    <property type="match status" value="1"/>
</dbReference>
<evidence type="ECO:0000256" key="2">
    <source>
        <dbReference type="ARBA" id="ARBA00009923"/>
    </source>
</evidence>
<accession>A0A3Q2TDP1</accession>
<evidence type="ECO:0000256" key="4">
    <source>
        <dbReference type="ARBA" id="ARBA00023136"/>
    </source>
</evidence>
<keyword evidence="3 5" id="KW-0732">Signal</keyword>
<reference evidence="7" key="1">
    <citation type="submission" date="2025-08" db="UniProtKB">
        <authorList>
            <consortium name="Ensembl"/>
        </authorList>
    </citation>
    <scope>IDENTIFICATION</scope>
</reference>
<feature type="chain" id="PRO_5018775874" evidence="5">
    <location>
        <begin position="20"/>
        <end position="258"/>
    </location>
</feature>
<feature type="signal peptide" evidence="5">
    <location>
        <begin position="1"/>
        <end position="19"/>
    </location>
</feature>
<name>A0A3Q2TDP1_FUNHE</name>
<dbReference type="RefSeq" id="XP_012734810.1">
    <property type="nucleotide sequence ID" value="XM_012879356.3"/>
</dbReference>
<comment type="similarity">
    <text evidence="2">Belongs to the CRISP family.</text>
</comment>
<reference evidence="7" key="2">
    <citation type="submission" date="2025-09" db="UniProtKB">
        <authorList>
            <consortium name="Ensembl"/>
        </authorList>
    </citation>
    <scope>IDENTIFICATION</scope>
</reference>
<proteinExistence type="inferred from homology"/>
<dbReference type="InterPro" id="IPR018244">
    <property type="entry name" value="Allrgn_V5/Tpx1_CS"/>
</dbReference>